<evidence type="ECO:0000256" key="11">
    <source>
        <dbReference type="ARBA" id="ARBA00039906"/>
    </source>
</evidence>
<comment type="subcellular location">
    <subcellularLocation>
        <location evidence="1">Mitochondrion inner membrane</location>
        <topology evidence="1">Multi-pass membrane protein</topology>
    </subcellularLocation>
</comment>
<dbReference type="InterPro" id="IPR039421">
    <property type="entry name" value="Type_1_exporter"/>
</dbReference>
<dbReference type="Gene3D" id="1.20.1560.10">
    <property type="entry name" value="ABC transporter type 1, transmembrane domain"/>
    <property type="match status" value="1"/>
</dbReference>
<evidence type="ECO:0000256" key="2">
    <source>
        <dbReference type="ARBA" id="ARBA00011738"/>
    </source>
</evidence>
<dbReference type="CDD" id="cd18582">
    <property type="entry name" value="ABC_6TM_ATM1_ABCB7"/>
    <property type="match status" value="1"/>
</dbReference>
<keyword evidence="8 13" id="KW-1133">Transmembrane helix</keyword>
<keyword evidence="17" id="KW-1185">Reference proteome</keyword>
<evidence type="ECO:0000259" key="14">
    <source>
        <dbReference type="PROSITE" id="PS50893"/>
    </source>
</evidence>
<dbReference type="EMBL" id="DF836542">
    <property type="protein sequence ID" value="GAN09243.1"/>
    <property type="molecule type" value="Genomic_DNA"/>
</dbReference>
<dbReference type="SMART" id="SM00382">
    <property type="entry name" value="AAA"/>
    <property type="match status" value="1"/>
</dbReference>
<dbReference type="FunFam" id="3.40.50.300:FF:000186">
    <property type="entry name" value="ATP-binding cassette sub-family B member 7, mitochondrial"/>
    <property type="match status" value="1"/>
</dbReference>
<reference evidence="16" key="1">
    <citation type="submission" date="2014-09" db="EMBL/GenBank/DDBJ databases">
        <title>Draft genome sequence of an oleaginous Mucoromycotina fungus Mucor ambiguus NBRC6742.</title>
        <authorList>
            <person name="Takeda I."/>
            <person name="Yamane N."/>
            <person name="Morita T."/>
            <person name="Tamano K."/>
            <person name="Machida M."/>
            <person name="Baker S."/>
            <person name="Koike H."/>
        </authorList>
    </citation>
    <scope>NUCLEOTIDE SEQUENCE</scope>
    <source>
        <strain evidence="16">NBRC 6742</strain>
    </source>
</reference>
<evidence type="ECO:0000256" key="7">
    <source>
        <dbReference type="ARBA" id="ARBA00022967"/>
    </source>
</evidence>
<evidence type="ECO:0000256" key="10">
    <source>
        <dbReference type="ARBA" id="ARBA00024363"/>
    </source>
</evidence>
<dbReference type="Proteomes" id="UP000053815">
    <property type="component" value="Unassembled WGS sequence"/>
</dbReference>
<dbReference type="PANTHER" id="PTHR24221:SF402">
    <property type="entry name" value="IRON-SULFUR CLUSTERS TRANSPORTER ABCB7, MITOCHONDRIAL"/>
    <property type="match status" value="1"/>
</dbReference>
<comment type="similarity">
    <text evidence="10">Belongs to the ABC transporter superfamily. ABCB family. Heavy Metal importer (TC 3.A.1.210) subfamily.</text>
</comment>
<dbReference type="GO" id="GO:0016887">
    <property type="term" value="F:ATP hydrolysis activity"/>
    <property type="evidence" value="ECO:0007669"/>
    <property type="project" value="EnsemblFungi"/>
</dbReference>
<protein>
    <recommendedName>
        <fullName evidence="11">Iron-sulfur clusters transporter ATM1, mitochondrial</fullName>
    </recommendedName>
    <alternativeName>
        <fullName evidence="12">Iron-sulfur clusters transporter atm1, mitochondrial</fullName>
    </alternativeName>
</protein>
<organism evidence="16">
    <name type="scientific">Mucor ambiguus</name>
    <dbReference type="NCBI Taxonomy" id="91626"/>
    <lineage>
        <taxon>Eukaryota</taxon>
        <taxon>Fungi</taxon>
        <taxon>Fungi incertae sedis</taxon>
        <taxon>Mucoromycota</taxon>
        <taxon>Mucoromycotina</taxon>
        <taxon>Mucoromycetes</taxon>
        <taxon>Mucorales</taxon>
        <taxon>Mucorineae</taxon>
        <taxon>Mucoraceae</taxon>
        <taxon>Mucor</taxon>
    </lineage>
</organism>
<dbReference type="GO" id="GO:0140466">
    <property type="term" value="P:iron-sulfur cluster export from the mitochondrion"/>
    <property type="evidence" value="ECO:0007669"/>
    <property type="project" value="EnsemblFungi"/>
</dbReference>
<dbReference type="PROSITE" id="PS50929">
    <property type="entry name" value="ABC_TM1F"/>
    <property type="match status" value="1"/>
</dbReference>
<comment type="subunit">
    <text evidence="2">Homodimer.</text>
</comment>
<dbReference type="InterPro" id="IPR036640">
    <property type="entry name" value="ABC1_TM_sf"/>
</dbReference>
<dbReference type="InterPro" id="IPR011527">
    <property type="entry name" value="ABC1_TM_dom"/>
</dbReference>
<evidence type="ECO:0000313" key="16">
    <source>
        <dbReference type="EMBL" id="GAN09243.1"/>
    </source>
</evidence>
<dbReference type="GO" id="GO:0006879">
    <property type="term" value="P:intracellular iron ion homeostasis"/>
    <property type="evidence" value="ECO:0007669"/>
    <property type="project" value="TreeGrafter"/>
</dbReference>
<evidence type="ECO:0000256" key="4">
    <source>
        <dbReference type="ARBA" id="ARBA00022692"/>
    </source>
</evidence>
<name>A0A0C9N3U6_9FUNG</name>
<evidence type="ECO:0000256" key="12">
    <source>
        <dbReference type="ARBA" id="ARBA00040792"/>
    </source>
</evidence>
<dbReference type="GO" id="GO:0005524">
    <property type="term" value="F:ATP binding"/>
    <property type="evidence" value="ECO:0007669"/>
    <property type="project" value="UniProtKB-KW"/>
</dbReference>
<evidence type="ECO:0000313" key="17">
    <source>
        <dbReference type="Proteomes" id="UP000053815"/>
    </source>
</evidence>
<proteinExistence type="inferred from homology"/>
<evidence type="ECO:0000256" key="3">
    <source>
        <dbReference type="ARBA" id="ARBA00022448"/>
    </source>
</evidence>
<dbReference type="InterPro" id="IPR003439">
    <property type="entry name" value="ABC_transporter-like_ATP-bd"/>
</dbReference>
<feature type="transmembrane region" description="Helical" evidence="13">
    <location>
        <begin position="272"/>
        <end position="293"/>
    </location>
</feature>
<dbReference type="SUPFAM" id="SSF52540">
    <property type="entry name" value="P-loop containing nucleoside triphosphate hydrolases"/>
    <property type="match status" value="1"/>
</dbReference>
<dbReference type="PROSITE" id="PS50893">
    <property type="entry name" value="ABC_TRANSPORTER_2"/>
    <property type="match status" value="1"/>
</dbReference>
<dbReference type="FunFam" id="1.20.1560.10:FF:000004">
    <property type="entry name" value="ATP-binding cassette sub-family B member 7"/>
    <property type="match status" value="1"/>
</dbReference>
<feature type="domain" description="ABC transmembrane type-1" evidence="15">
    <location>
        <begin position="137"/>
        <end position="415"/>
    </location>
</feature>
<dbReference type="GO" id="GO:1990542">
    <property type="term" value="P:mitochondrial transmembrane transport"/>
    <property type="evidence" value="ECO:0007669"/>
    <property type="project" value="EnsemblFungi"/>
</dbReference>
<dbReference type="Pfam" id="PF00005">
    <property type="entry name" value="ABC_tran"/>
    <property type="match status" value="1"/>
</dbReference>
<evidence type="ECO:0000256" key="9">
    <source>
        <dbReference type="ARBA" id="ARBA00023136"/>
    </source>
</evidence>
<sequence length="716" mass="80166">MLPRLSTNYLRKTAANTSLWQSSLKQPLTGGSSLTQQCVFRHLHTKKPSLPTSSIAWWAQKTHQQIPKRIFTTSKPAWTSVQKATVNTVEKKVAQAAPKTTEVKAPNSQRNATDWAIIKQLMKYIWPKNDLGVKTRVLLNVQVPFFFKNVIDSLNITIPEDGTLWAICGAAIIGYGLARLGSSVFQELRNAVFAAVAQKAIRRVALNVFTHLHKLDLGFHLTRQTGGLNRAIDRGTKGISFMVSSMVFHVLPTALEISMVCGILAYKFGTPYAAVTLGTILAYVGYTVTTTAWRTQFRKQANAADNVAASKAVDSLINFEAVKYFNNEKFEAEQYDKPLEKYEKASLKVASSLALLNAGQNAIFSTALTIMMLLSANGVMKGTMTVGDVVMVNQLVFQLSMPLNFLGSVYRELRQSLIDMDTLFNLENRAPLVQDAPDAKEFVFKGGEIRFENVRFGYHPERLILNDVSFTVPAGCKAAFVGPSGCGKSTILRLLFRFYEPQSGNIYVDGQNIKNVTMDSLRKAIGVVPQDTTLFNNSIYYNINYGRIDASREEVYQAAKRARIHDVIMSLPEKYDSTVGERGLMLSGGEKQRISLARTILKKPRILFLDEATSALDTHTEQSLLANFRSILRETNMTSLHIAHRLRTIADADQIFVLKEGTVVEHGRHDELLLMDDSVYKGMWVKQESTQTYFEDLDKHELEFNQDDIENKKPMN</sequence>
<dbReference type="STRING" id="91626.A0A0C9N3U6"/>
<dbReference type="InterPro" id="IPR003593">
    <property type="entry name" value="AAA+_ATPase"/>
</dbReference>
<dbReference type="GO" id="GO:0005743">
    <property type="term" value="C:mitochondrial inner membrane"/>
    <property type="evidence" value="ECO:0007669"/>
    <property type="project" value="UniProtKB-SubCell"/>
</dbReference>
<evidence type="ECO:0000256" key="5">
    <source>
        <dbReference type="ARBA" id="ARBA00022741"/>
    </source>
</evidence>
<keyword evidence="3" id="KW-0813">Transport</keyword>
<keyword evidence="6" id="KW-0067">ATP-binding</keyword>
<evidence type="ECO:0000256" key="13">
    <source>
        <dbReference type="SAM" id="Phobius"/>
    </source>
</evidence>
<feature type="transmembrane region" description="Helical" evidence="13">
    <location>
        <begin position="239"/>
        <end position="266"/>
    </location>
</feature>
<accession>A0A0C9N3U6</accession>
<dbReference type="CDD" id="cd03253">
    <property type="entry name" value="ABCC_ATM1_transporter"/>
    <property type="match status" value="1"/>
</dbReference>
<dbReference type="InterPro" id="IPR027417">
    <property type="entry name" value="P-loop_NTPase"/>
</dbReference>
<keyword evidence="7" id="KW-1278">Translocase</keyword>
<evidence type="ECO:0000259" key="15">
    <source>
        <dbReference type="PROSITE" id="PS50929"/>
    </source>
</evidence>
<feature type="domain" description="ABC transporter" evidence="14">
    <location>
        <begin position="449"/>
        <end position="685"/>
    </location>
</feature>
<keyword evidence="5" id="KW-0547">Nucleotide-binding</keyword>
<dbReference type="GO" id="GO:0016226">
    <property type="term" value="P:iron-sulfur cluster assembly"/>
    <property type="evidence" value="ECO:0007669"/>
    <property type="project" value="EnsemblFungi"/>
</dbReference>
<dbReference type="PANTHER" id="PTHR24221">
    <property type="entry name" value="ATP-BINDING CASSETTE SUB-FAMILY B"/>
    <property type="match status" value="1"/>
</dbReference>
<evidence type="ECO:0000256" key="8">
    <source>
        <dbReference type="ARBA" id="ARBA00022989"/>
    </source>
</evidence>
<dbReference type="SUPFAM" id="SSF90123">
    <property type="entry name" value="ABC transporter transmembrane region"/>
    <property type="match status" value="1"/>
</dbReference>
<keyword evidence="9 13" id="KW-0472">Membrane</keyword>
<dbReference type="PROSITE" id="PS00211">
    <property type="entry name" value="ABC_TRANSPORTER_1"/>
    <property type="match status" value="1"/>
</dbReference>
<dbReference type="OrthoDB" id="6500128at2759"/>
<dbReference type="Pfam" id="PF00664">
    <property type="entry name" value="ABC_membrane"/>
    <property type="match status" value="1"/>
</dbReference>
<dbReference type="InterPro" id="IPR017871">
    <property type="entry name" value="ABC_transporter-like_CS"/>
</dbReference>
<evidence type="ECO:0000256" key="1">
    <source>
        <dbReference type="ARBA" id="ARBA00004448"/>
    </source>
</evidence>
<keyword evidence="4 13" id="KW-0812">Transmembrane</keyword>
<dbReference type="AlphaFoldDB" id="A0A0C9N3U6"/>
<gene>
    <name evidence="16" type="ORF">MAM1_0253d08767</name>
</gene>
<evidence type="ECO:0000256" key="6">
    <source>
        <dbReference type="ARBA" id="ARBA00022840"/>
    </source>
</evidence>
<dbReference type="Gene3D" id="3.40.50.300">
    <property type="entry name" value="P-loop containing nucleotide triphosphate hydrolases"/>
    <property type="match status" value="1"/>
</dbReference>
<dbReference type="GO" id="GO:0140359">
    <property type="term" value="F:ABC-type transporter activity"/>
    <property type="evidence" value="ECO:0007669"/>
    <property type="project" value="InterPro"/>
</dbReference>